<dbReference type="GO" id="GO:0005524">
    <property type="term" value="F:ATP binding"/>
    <property type="evidence" value="ECO:0007669"/>
    <property type="project" value="UniProtKB-KW"/>
</dbReference>
<organism evidence="8">
    <name type="scientific">mine drainage metagenome</name>
    <dbReference type="NCBI Taxonomy" id="410659"/>
    <lineage>
        <taxon>unclassified sequences</taxon>
        <taxon>metagenomes</taxon>
        <taxon>ecological metagenomes</taxon>
    </lineage>
</organism>
<keyword evidence="5" id="KW-0067">ATP-binding</keyword>
<sequence>MSAFGTIGEDLVAMVVDDLVVCGAEPLFMTDYIAIGKVVPEKVAALVAGIANGCKKAGTALIGGETAEHPGLLEPDEFDLAGAATGVVEQDKLLGSELVAAGDVIIAMASSGLHTNGFSLVRQIIKHVGWELDRDIPEFGHSLGEELMIPTRIYALDALALARDEASMVHAMAHITGGGLAANLARVIPDGLYATVDRSAWELPPVFEVLAQAGNLEQLELERTLNVGVGMVALVDPAGADRALALLAQLGQVAFIVGEITAKSGLGGAALVGDYRNR</sequence>
<dbReference type="SUPFAM" id="SSF55326">
    <property type="entry name" value="PurM N-terminal domain-like"/>
    <property type="match status" value="1"/>
</dbReference>
<keyword evidence="3 8" id="KW-0436">Ligase</keyword>
<feature type="domain" description="PurM-like N-terminal" evidence="6">
    <location>
        <begin position="5"/>
        <end position="88"/>
    </location>
</feature>
<dbReference type="SUPFAM" id="SSF56042">
    <property type="entry name" value="PurM C-terminal domain-like"/>
    <property type="match status" value="1"/>
</dbReference>
<comment type="pathway">
    <text evidence="1">Purine metabolism; IMP biosynthesis via de novo pathway; 5-amino-1-(5-phospho-D-ribosyl)imidazole from N(2)-formyl-N(1)-(5-phospho-D-ribosyl)glycinamide: step 2/2.</text>
</comment>
<name>A0A1J5Q2X0_9ZZZZ</name>
<dbReference type="InterPro" id="IPR016188">
    <property type="entry name" value="PurM-like_N"/>
</dbReference>
<evidence type="ECO:0000259" key="7">
    <source>
        <dbReference type="Pfam" id="PF02769"/>
    </source>
</evidence>
<proteinExistence type="predicted"/>
<reference evidence="8" key="1">
    <citation type="submission" date="2016-10" db="EMBL/GenBank/DDBJ databases">
        <title>Sequence of Gallionella enrichment culture.</title>
        <authorList>
            <person name="Poehlein A."/>
            <person name="Muehling M."/>
            <person name="Daniel R."/>
        </authorList>
    </citation>
    <scope>NUCLEOTIDE SEQUENCE</scope>
</reference>
<evidence type="ECO:0000256" key="1">
    <source>
        <dbReference type="ARBA" id="ARBA00004686"/>
    </source>
</evidence>
<dbReference type="EC" id="6.3.3.1" evidence="2"/>
<accession>A0A1J5Q2X0</accession>
<dbReference type="AlphaFoldDB" id="A0A1J5Q2X0"/>
<comment type="caution">
    <text evidence="8">The sequence shown here is derived from an EMBL/GenBank/DDBJ whole genome shotgun (WGS) entry which is preliminary data.</text>
</comment>
<keyword evidence="4" id="KW-0547">Nucleotide-binding</keyword>
<dbReference type="UniPathway" id="UPA00074">
    <property type="reaction ID" value="UER00129"/>
</dbReference>
<dbReference type="GO" id="GO:0004637">
    <property type="term" value="F:phosphoribosylamine-glycine ligase activity"/>
    <property type="evidence" value="ECO:0007669"/>
    <property type="project" value="TreeGrafter"/>
</dbReference>
<evidence type="ECO:0000256" key="5">
    <source>
        <dbReference type="ARBA" id="ARBA00022840"/>
    </source>
</evidence>
<dbReference type="GO" id="GO:0006189">
    <property type="term" value="P:'de novo' IMP biosynthetic process"/>
    <property type="evidence" value="ECO:0007669"/>
    <property type="project" value="UniProtKB-UniPathway"/>
</dbReference>
<dbReference type="Gene3D" id="3.90.650.10">
    <property type="entry name" value="PurM-like C-terminal domain"/>
    <property type="match status" value="1"/>
</dbReference>
<protein>
    <recommendedName>
        <fullName evidence="2">phosphoribosylformylglycinamidine cyclo-ligase</fullName>
        <ecNumber evidence="2">6.3.3.1</ecNumber>
    </recommendedName>
</protein>
<dbReference type="InterPro" id="IPR010918">
    <property type="entry name" value="PurM-like_C_dom"/>
</dbReference>
<dbReference type="Pfam" id="PF00586">
    <property type="entry name" value="AIRS"/>
    <property type="match status" value="1"/>
</dbReference>
<dbReference type="InterPro" id="IPR036921">
    <property type="entry name" value="PurM-like_N_sf"/>
</dbReference>
<dbReference type="GO" id="GO:0005829">
    <property type="term" value="C:cytosol"/>
    <property type="evidence" value="ECO:0007669"/>
    <property type="project" value="TreeGrafter"/>
</dbReference>
<dbReference type="EMBL" id="MLJW01002541">
    <property type="protein sequence ID" value="OIQ74343.1"/>
    <property type="molecule type" value="Genomic_DNA"/>
</dbReference>
<dbReference type="InterPro" id="IPR004733">
    <property type="entry name" value="PurM_cligase"/>
</dbReference>
<dbReference type="CDD" id="cd02196">
    <property type="entry name" value="PurM"/>
    <property type="match status" value="1"/>
</dbReference>
<evidence type="ECO:0000256" key="4">
    <source>
        <dbReference type="ARBA" id="ARBA00022741"/>
    </source>
</evidence>
<dbReference type="PANTHER" id="PTHR10520:SF12">
    <property type="entry name" value="TRIFUNCTIONAL PURINE BIOSYNTHETIC PROTEIN ADENOSINE-3"/>
    <property type="match status" value="1"/>
</dbReference>
<dbReference type="NCBIfam" id="TIGR00878">
    <property type="entry name" value="purM"/>
    <property type="match status" value="1"/>
</dbReference>
<dbReference type="PANTHER" id="PTHR10520">
    <property type="entry name" value="TRIFUNCTIONAL PURINE BIOSYNTHETIC PROTEIN ADENOSINE-3-RELATED"/>
    <property type="match status" value="1"/>
</dbReference>
<dbReference type="Pfam" id="PF02769">
    <property type="entry name" value="AIRS_C"/>
    <property type="match status" value="1"/>
</dbReference>
<dbReference type="GO" id="GO:0004641">
    <property type="term" value="F:phosphoribosylformylglycinamidine cyclo-ligase activity"/>
    <property type="evidence" value="ECO:0007669"/>
    <property type="project" value="UniProtKB-EC"/>
</dbReference>
<evidence type="ECO:0000256" key="2">
    <source>
        <dbReference type="ARBA" id="ARBA00013047"/>
    </source>
</evidence>
<evidence type="ECO:0000256" key="3">
    <source>
        <dbReference type="ARBA" id="ARBA00022598"/>
    </source>
</evidence>
<evidence type="ECO:0000259" key="6">
    <source>
        <dbReference type="Pfam" id="PF00586"/>
    </source>
</evidence>
<evidence type="ECO:0000313" key="8">
    <source>
        <dbReference type="EMBL" id="OIQ74343.1"/>
    </source>
</evidence>
<dbReference type="InterPro" id="IPR036676">
    <property type="entry name" value="PurM-like_C_sf"/>
</dbReference>
<feature type="domain" description="PurM-like C-terminal" evidence="7">
    <location>
        <begin position="101"/>
        <end position="266"/>
    </location>
</feature>
<gene>
    <name evidence="8" type="primary">purM_12</name>
    <name evidence="8" type="ORF">GALL_440110</name>
</gene>
<dbReference type="GO" id="GO:0046084">
    <property type="term" value="P:adenine biosynthetic process"/>
    <property type="evidence" value="ECO:0007669"/>
    <property type="project" value="TreeGrafter"/>
</dbReference>
<dbReference type="Gene3D" id="3.30.1330.10">
    <property type="entry name" value="PurM-like, N-terminal domain"/>
    <property type="match status" value="1"/>
</dbReference>